<dbReference type="EMBL" id="LJKA01000084">
    <property type="protein sequence ID" value="KZD26101.1"/>
    <property type="molecule type" value="Genomic_DNA"/>
</dbReference>
<dbReference type="Proteomes" id="UP000076501">
    <property type="component" value="Unassembled WGS sequence"/>
</dbReference>
<protein>
    <submittedName>
        <fullName evidence="2">Succinoglycan biosynthesis protein</fullName>
    </submittedName>
</protein>
<proteinExistence type="predicted"/>
<dbReference type="AlphaFoldDB" id="A0A164BBB3"/>
<dbReference type="PANTHER" id="PTHR31299:SF0">
    <property type="entry name" value="ESTERASE, PUTATIVE (AFU_ORTHOLOGUE AFUA_1G05850)-RELATED"/>
    <property type="match status" value="1"/>
</dbReference>
<dbReference type="CDD" id="cd14728">
    <property type="entry name" value="Ere-like"/>
    <property type="match status" value="1"/>
</dbReference>
<evidence type="ECO:0000313" key="2">
    <source>
        <dbReference type="EMBL" id="KZD26101.1"/>
    </source>
</evidence>
<dbReference type="Pfam" id="PF05139">
    <property type="entry name" value="Erythro_esteras"/>
    <property type="match status" value="1"/>
</dbReference>
<dbReference type="Gene3D" id="1.20.1440.30">
    <property type="entry name" value="Biosynthetic Protein domain"/>
    <property type="match status" value="1"/>
</dbReference>
<keyword evidence="1" id="KW-0732">Signal</keyword>
<dbReference type="GO" id="GO:0046677">
    <property type="term" value="P:response to antibiotic"/>
    <property type="evidence" value="ECO:0007669"/>
    <property type="project" value="InterPro"/>
</dbReference>
<feature type="signal peptide" evidence="1">
    <location>
        <begin position="1"/>
        <end position="24"/>
    </location>
</feature>
<organism evidence="2 3">
    <name type="scientific">Bacillus cereus</name>
    <dbReference type="NCBI Taxonomy" id="1396"/>
    <lineage>
        <taxon>Bacteria</taxon>
        <taxon>Bacillati</taxon>
        <taxon>Bacillota</taxon>
        <taxon>Bacilli</taxon>
        <taxon>Bacillales</taxon>
        <taxon>Bacillaceae</taxon>
        <taxon>Bacillus</taxon>
        <taxon>Bacillus cereus group</taxon>
    </lineage>
</organism>
<dbReference type="InterPro" id="IPR052036">
    <property type="entry name" value="Hydrolase/PRTase-associated"/>
</dbReference>
<dbReference type="RefSeq" id="WP_063225277.1">
    <property type="nucleotide sequence ID" value="NZ_LJKA01000084.1"/>
</dbReference>
<evidence type="ECO:0000313" key="3">
    <source>
        <dbReference type="Proteomes" id="UP000076501"/>
    </source>
</evidence>
<dbReference type="SUPFAM" id="SSF159501">
    <property type="entry name" value="EreA/ChaN-like"/>
    <property type="match status" value="1"/>
</dbReference>
<dbReference type="InterPro" id="IPR007815">
    <property type="entry name" value="Emycin_Estase"/>
</dbReference>
<accession>A0A164BBB3</accession>
<feature type="chain" id="PRO_5038683742" evidence="1">
    <location>
        <begin position="25"/>
        <end position="462"/>
    </location>
</feature>
<reference evidence="2 3" key="1">
    <citation type="submission" date="2015-09" db="EMBL/GenBank/DDBJ databases">
        <title>Bacillus cereus food isolates.</title>
        <authorList>
            <person name="Boekhorst J."/>
        </authorList>
    </citation>
    <scope>NUCLEOTIDE SEQUENCE [LARGE SCALE GENOMIC DNA]</scope>
    <source>
        <strain evidence="2 3">B4082</strain>
    </source>
</reference>
<comment type="caution">
    <text evidence="2">The sequence shown here is derived from an EMBL/GenBank/DDBJ whole genome shotgun (WGS) entry which is preliminary data.</text>
</comment>
<gene>
    <name evidence="2" type="ORF">B4082_5816</name>
</gene>
<name>A0A164BBB3_BACCE</name>
<dbReference type="PATRIC" id="fig|1396.539.peg.5005"/>
<dbReference type="Gene3D" id="3.30.1870.10">
    <property type="entry name" value="EreA-like, domain 2"/>
    <property type="match status" value="1"/>
</dbReference>
<dbReference type="PANTHER" id="PTHR31299">
    <property type="entry name" value="ESTERASE, PUTATIVE (AFU_ORTHOLOGUE AFUA_1G05850)-RELATED"/>
    <property type="match status" value="1"/>
</dbReference>
<dbReference type="Gene3D" id="3.40.1660.10">
    <property type="entry name" value="EreA-like (biosynthetic domain)"/>
    <property type="match status" value="1"/>
</dbReference>
<evidence type="ECO:0000256" key="1">
    <source>
        <dbReference type="SAM" id="SignalP"/>
    </source>
</evidence>
<sequence>MFTKWKIGMITSLLAFTTFTSVISAEEKPKDQPKWEEWIKENAKKLNEPNAQTNEDLSFLKEKVKDKRIVLLGESTHGAKEINQSKVRMIKYLHEEMGYDVIAFETGFAEANAVNQNLDQLTALQAMKKSLYGVWHTEEILELFQYLKDQKEKGTPLILTGFDAQFRWYSYFPEFAKEWLEKINPEIANDIEKAHTELLNIEEKIESKDNKYPYEQYKAEVQQVIAKYEKIKTFIQQHKAELNKIAPSNTYDVNLLEKTISIRIDTIKTLQDAAVKEKNFIYPTNFKPTDLSFYIRDQKMGQALAWLSDIQYKNKKIIVWGHNYHIRKQNSKMILDWTKSQQYNFKAPNMIDFLPQRIKDQMYTIGVYAYSGESWDSSNLNKIVPIDTDHAEQSIENILRKSQNPNVFVDLKGENNHPETSWMFTPTTARHWGLQKFEEILKPIEQYDGILWIDHISPSQYK</sequence>